<name>A0A7Z7YPD3_ESCAL</name>
<sequence length="213" mass="25564">MMPVNTNKNGQCRSQYLFDPQTTRYLGTVQIHYTQTTYNAAVKRYVRYIKERFKWWALGLSAILLILPLWLNPSHDLKFTGVSRLVLIFTLVCLWSMFLLISRRINDFKSKTKQVTFTKPVRYEFYLEGIVFYESHQQGILRWEDFYGIDYEEDYLWLLLHLPKSFSRETTKEFCDIFIPSSTIKVQPELDAFFRETRHSLDYLFAPFNSDRK</sequence>
<evidence type="ECO:0008006" key="4">
    <source>
        <dbReference type="Google" id="ProtNLM"/>
    </source>
</evidence>
<keyword evidence="1" id="KW-0472">Membrane</keyword>
<keyword evidence="1" id="KW-0812">Transmembrane</keyword>
<proteinExistence type="predicted"/>
<comment type="caution">
    <text evidence="2">The sequence shown here is derived from an EMBL/GenBank/DDBJ whole genome shotgun (WGS) entry which is preliminary data.</text>
</comment>
<evidence type="ECO:0000313" key="3">
    <source>
        <dbReference type="Proteomes" id="UP000292187"/>
    </source>
</evidence>
<keyword evidence="1" id="KW-1133">Transmembrane helix</keyword>
<gene>
    <name evidence="2" type="ORF">EYS06_06035</name>
</gene>
<protein>
    <recommendedName>
        <fullName evidence="4">YcxB family protein</fullName>
    </recommendedName>
</protein>
<evidence type="ECO:0000256" key="1">
    <source>
        <dbReference type="SAM" id="Phobius"/>
    </source>
</evidence>
<evidence type="ECO:0000313" key="2">
    <source>
        <dbReference type="EMBL" id="TBR55275.1"/>
    </source>
</evidence>
<dbReference type="Proteomes" id="UP000292187">
    <property type="component" value="Unassembled WGS sequence"/>
</dbReference>
<dbReference type="AlphaFoldDB" id="A0A7Z7YPD3"/>
<feature type="transmembrane region" description="Helical" evidence="1">
    <location>
        <begin position="83"/>
        <end position="101"/>
    </location>
</feature>
<accession>A0A7Z7YPD3</accession>
<dbReference type="EMBL" id="SIZV01000005">
    <property type="protein sequence ID" value="TBR55275.1"/>
    <property type="molecule type" value="Genomic_DNA"/>
</dbReference>
<organism evidence="2 3">
    <name type="scientific">Escherichia albertii</name>
    <dbReference type="NCBI Taxonomy" id="208962"/>
    <lineage>
        <taxon>Bacteria</taxon>
        <taxon>Pseudomonadati</taxon>
        <taxon>Pseudomonadota</taxon>
        <taxon>Gammaproteobacteria</taxon>
        <taxon>Enterobacterales</taxon>
        <taxon>Enterobacteriaceae</taxon>
        <taxon>Escherichia</taxon>
    </lineage>
</organism>
<reference evidence="2 3" key="1">
    <citation type="submission" date="2019-02" db="EMBL/GenBank/DDBJ databases">
        <title>Draft genome sequence of Escherichia albertii strain Mex-12/320a, isolated from an infant with diarrhea, harboring virulence genes associated with diarrheagenic strains of enteropathogenic E. coli.</title>
        <authorList>
            <person name="Maldonado-Puga S."/>
            <person name="Meza-Segura M."/>
            <person name="Zaidi M.B."/>
            <person name="Estrada-Garcia T."/>
        </authorList>
    </citation>
    <scope>NUCLEOTIDE SEQUENCE [LARGE SCALE GENOMIC DNA]</scope>
    <source>
        <strain evidence="2 3">Mex-12/320a</strain>
    </source>
</reference>
<feature type="transmembrane region" description="Helical" evidence="1">
    <location>
        <begin position="53"/>
        <end position="71"/>
    </location>
</feature>
<dbReference type="RefSeq" id="WP_131108935.1">
    <property type="nucleotide sequence ID" value="NZ_SIZV01000005.1"/>
</dbReference>